<gene>
    <name evidence="2" type="ORF">CLV67_118244</name>
</gene>
<dbReference type="Proteomes" id="UP000239415">
    <property type="component" value="Unassembled WGS sequence"/>
</dbReference>
<feature type="transmembrane region" description="Helical" evidence="1">
    <location>
        <begin position="12"/>
        <end position="32"/>
    </location>
</feature>
<feature type="transmembrane region" description="Helical" evidence="1">
    <location>
        <begin position="44"/>
        <end position="66"/>
    </location>
</feature>
<dbReference type="AlphaFoldDB" id="A0A2T0K2W0"/>
<name>A0A2T0K2W0_9ACTN</name>
<comment type="caution">
    <text evidence="2">The sequence shown here is derived from an EMBL/GenBank/DDBJ whole genome shotgun (WGS) entry which is preliminary data.</text>
</comment>
<keyword evidence="1" id="KW-1133">Transmembrane helix</keyword>
<organism evidence="2 3">
    <name type="scientific">Actinoplanes italicus</name>
    <dbReference type="NCBI Taxonomy" id="113567"/>
    <lineage>
        <taxon>Bacteria</taxon>
        <taxon>Bacillati</taxon>
        <taxon>Actinomycetota</taxon>
        <taxon>Actinomycetes</taxon>
        <taxon>Micromonosporales</taxon>
        <taxon>Micromonosporaceae</taxon>
        <taxon>Actinoplanes</taxon>
    </lineage>
</organism>
<keyword evidence="3" id="KW-1185">Reference proteome</keyword>
<feature type="transmembrane region" description="Helical" evidence="1">
    <location>
        <begin position="181"/>
        <end position="205"/>
    </location>
</feature>
<dbReference type="OrthoDB" id="3695867at2"/>
<feature type="transmembrane region" description="Helical" evidence="1">
    <location>
        <begin position="133"/>
        <end position="152"/>
    </location>
</feature>
<dbReference type="EMBL" id="PVMZ01000018">
    <property type="protein sequence ID" value="PRX16913.1"/>
    <property type="molecule type" value="Genomic_DNA"/>
</dbReference>
<feature type="transmembrane region" description="Helical" evidence="1">
    <location>
        <begin position="98"/>
        <end position="118"/>
    </location>
</feature>
<accession>A0A2T0K2W0</accession>
<keyword evidence="1" id="KW-0472">Membrane</keyword>
<evidence type="ECO:0000313" key="3">
    <source>
        <dbReference type="Proteomes" id="UP000239415"/>
    </source>
</evidence>
<dbReference type="RefSeq" id="WP_106326609.1">
    <property type="nucleotide sequence ID" value="NZ_BOMO01000062.1"/>
</dbReference>
<keyword evidence="1" id="KW-0812">Transmembrane</keyword>
<evidence type="ECO:0000313" key="2">
    <source>
        <dbReference type="EMBL" id="PRX16913.1"/>
    </source>
</evidence>
<evidence type="ECO:0000256" key="1">
    <source>
        <dbReference type="SAM" id="Phobius"/>
    </source>
</evidence>
<sequence length="235" mass="26994">MPRSDQSTDSAPAWLLWPIRAIAVVVVLPFRLLGMALSAVGGFLYRYLIVPLLWLWHHLVVIPLAWLWKYLVAVPVSWLWRTLLFPALRWLGNALVKLIGWIMAVPVLVIGVPVMWLWEHAIVPSAHFLHRWILRPIGRAIAVTCVHLWKWILAPAGRALLWFLTVGWQGTSWLFRQVYRYLLRPIGIAIAFTWHWTIGAAWRILIAPAGRWLRDEVLRPTGAAIRSILASLGLR</sequence>
<protein>
    <submittedName>
        <fullName evidence="2">Uncharacterized protein</fullName>
    </submittedName>
</protein>
<reference evidence="2 3" key="1">
    <citation type="submission" date="2018-03" db="EMBL/GenBank/DDBJ databases">
        <title>Genomic Encyclopedia of Archaeal and Bacterial Type Strains, Phase II (KMG-II): from individual species to whole genera.</title>
        <authorList>
            <person name="Goeker M."/>
        </authorList>
    </citation>
    <scope>NUCLEOTIDE SEQUENCE [LARGE SCALE GENOMIC DNA]</scope>
    <source>
        <strain evidence="2 3">DSM 43146</strain>
    </source>
</reference>
<proteinExistence type="predicted"/>